<organism evidence="2 3">
    <name type="scientific">Gymnopilus dilepis</name>
    <dbReference type="NCBI Taxonomy" id="231916"/>
    <lineage>
        <taxon>Eukaryota</taxon>
        <taxon>Fungi</taxon>
        <taxon>Dikarya</taxon>
        <taxon>Basidiomycota</taxon>
        <taxon>Agaricomycotina</taxon>
        <taxon>Agaricomycetes</taxon>
        <taxon>Agaricomycetidae</taxon>
        <taxon>Agaricales</taxon>
        <taxon>Agaricineae</taxon>
        <taxon>Hymenogastraceae</taxon>
        <taxon>Gymnopilus</taxon>
    </lineage>
</organism>
<dbReference type="AlphaFoldDB" id="A0A409VYR0"/>
<dbReference type="SUPFAM" id="SSF51445">
    <property type="entry name" value="(Trans)glycosidases"/>
    <property type="match status" value="1"/>
</dbReference>
<dbReference type="STRING" id="231916.A0A409VYR0"/>
<feature type="chain" id="PRO_5019564851" description="Glycoside hydrolase family 2 catalytic domain-containing protein" evidence="1">
    <location>
        <begin position="17"/>
        <end position="560"/>
    </location>
</feature>
<evidence type="ECO:0000313" key="2">
    <source>
        <dbReference type="EMBL" id="PPQ71396.1"/>
    </source>
</evidence>
<dbReference type="EMBL" id="NHYE01005504">
    <property type="protein sequence ID" value="PPQ71396.1"/>
    <property type="molecule type" value="Genomic_DNA"/>
</dbReference>
<gene>
    <name evidence="2" type="ORF">CVT26_011111</name>
</gene>
<dbReference type="Proteomes" id="UP000284706">
    <property type="component" value="Unassembled WGS sequence"/>
</dbReference>
<dbReference type="OrthoDB" id="2338662at2759"/>
<proteinExistence type="predicted"/>
<feature type="signal peptide" evidence="1">
    <location>
        <begin position="1"/>
        <end position="16"/>
    </location>
</feature>
<dbReference type="InterPro" id="IPR017853">
    <property type="entry name" value="GH"/>
</dbReference>
<protein>
    <recommendedName>
        <fullName evidence="4">Glycoside hydrolase family 2 catalytic domain-containing protein</fullName>
    </recommendedName>
</protein>
<reference evidence="2 3" key="1">
    <citation type="journal article" date="2018" name="Evol. Lett.">
        <title>Horizontal gene cluster transfer increased hallucinogenic mushroom diversity.</title>
        <authorList>
            <person name="Reynolds H.T."/>
            <person name="Vijayakumar V."/>
            <person name="Gluck-Thaler E."/>
            <person name="Korotkin H.B."/>
            <person name="Matheny P.B."/>
            <person name="Slot J.C."/>
        </authorList>
    </citation>
    <scope>NUCLEOTIDE SEQUENCE [LARGE SCALE GENOMIC DNA]</scope>
    <source>
        <strain evidence="2 3">SRW20</strain>
    </source>
</reference>
<dbReference type="InParanoid" id="A0A409VYR0"/>
<keyword evidence="3" id="KW-1185">Reference proteome</keyword>
<accession>A0A409VYR0</accession>
<evidence type="ECO:0000313" key="3">
    <source>
        <dbReference type="Proteomes" id="UP000284706"/>
    </source>
</evidence>
<sequence length="560" mass="60071">MGLLLVLGYLALGASAQTWCGKNYMATEPIVPPGGLFPTPATSKTPLLALRCAPAIRPYLADDAKTASDDVAILIDTPVTFSHIANAVPLSLPHFDALAQTSLSVTVRADGKVLTSGKVPLNVTKHELPFKLSTLKPRVQSFNLSCTATLEAQKIETTGSLSFLPDPPADIGSVTKMDLRTGALLARPANGKGGPFAPVFPIGFYTGFDNYLAQDPTIPAQLKAQGLTVVHPIPTFDNLTALELVLDGLQEAGLYLMYDMRFTYMNATAVTEEVNRIKSRPNLLLWYTGDEPDGTSDPLDATVKSSNLIQSLDGGDGQGGAGYHPVSLVLNCENYFYTQYASGADIVMQDTYMIGNNVTFSSQWGTSCTPDYGDCGCDNCKGNFQDISTRMDEFRERNFINGWELTKAVWTVPQGFGNDTYWKRFPTGQEWVVQSVVGINHGGLGVVSWDDPTTSDIQSSASTLAKSLVKMTPFILSPAATFRQVTVNLVDVGLWTVGGKTLVLATNTNYFTASVSLKQLGLPSLQPLTEQVLDTGAKIDQFKGVITLDSVGTGGFIVSA</sequence>
<keyword evidence="1" id="KW-0732">Signal</keyword>
<name>A0A409VYR0_9AGAR</name>
<evidence type="ECO:0008006" key="4">
    <source>
        <dbReference type="Google" id="ProtNLM"/>
    </source>
</evidence>
<evidence type="ECO:0000256" key="1">
    <source>
        <dbReference type="SAM" id="SignalP"/>
    </source>
</evidence>
<comment type="caution">
    <text evidence="2">The sequence shown here is derived from an EMBL/GenBank/DDBJ whole genome shotgun (WGS) entry which is preliminary data.</text>
</comment>